<evidence type="ECO:0000256" key="1">
    <source>
        <dbReference type="ARBA" id="ARBA00022612"/>
    </source>
</evidence>
<keyword evidence="3" id="KW-0378">Hydrolase</keyword>
<keyword evidence="2 5" id="KW-0645">Protease</keyword>
<dbReference type="AlphaFoldDB" id="A0A6N9Q855"/>
<keyword evidence="1" id="KW-1188">Viral release from host cell</keyword>
<dbReference type="Proteomes" id="UP000448943">
    <property type="component" value="Unassembled WGS sequence"/>
</dbReference>
<dbReference type="OrthoDB" id="64791at2"/>
<dbReference type="GO" id="GO:0008233">
    <property type="term" value="F:peptidase activity"/>
    <property type="evidence" value="ECO:0007669"/>
    <property type="project" value="UniProtKB-KW"/>
</dbReference>
<evidence type="ECO:0000313" key="6">
    <source>
        <dbReference type="Proteomes" id="UP000448943"/>
    </source>
</evidence>
<keyword evidence="6" id="KW-1185">Reference proteome</keyword>
<feature type="domain" description="Prohead serine protease" evidence="4">
    <location>
        <begin position="14"/>
        <end position="171"/>
    </location>
</feature>
<comment type="caution">
    <text evidence="5">The sequence shown here is derived from an EMBL/GenBank/DDBJ whole genome shotgun (WGS) entry which is preliminary data.</text>
</comment>
<proteinExistence type="predicted"/>
<evidence type="ECO:0000259" key="4">
    <source>
        <dbReference type="Pfam" id="PF04586"/>
    </source>
</evidence>
<dbReference type="Pfam" id="PF04586">
    <property type="entry name" value="Peptidase_S78"/>
    <property type="match status" value="1"/>
</dbReference>
<sequence length="203" mass="23092">MTNKIEHRAAGGFEIRVDDDGKKYIEGYAMKWNQLSKPLGRWYKFREQFQEGAFDDYLNSGQDTKFLVDHDTGKVLGRSNKGTLTLTTDPTGLKYSLEILSTTLANDAYEDVRTGNKEYISVGFQPTKDDWNEADESNIIRTVIKANLPEISLTAWPAYESTSASTRSIEDAYKEYMDSKGPNEEEVRKLEVLKLKNQILLKG</sequence>
<evidence type="ECO:0000313" key="5">
    <source>
        <dbReference type="EMBL" id="NBI31032.1"/>
    </source>
</evidence>
<dbReference type="InterPro" id="IPR006433">
    <property type="entry name" value="Prohead_protease"/>
</dbReference>
<gene>
    <name evidence="5" type="ORF">ERL59_18960</name>
</gene>
<evidence type="ECO:0000256" key="3">
    <source>
        <dbReference type="ARBA" id="ARBA00022801"/>
    </source>
</evidence>
<reference evidence="5 6" key="1">
    <citation type="submission" date="2019-01" db="EMBL/GenBank/DDBJ databases">
        <title>Chengkuizengella sp. nov., isolated from deep-sea sediment of East Pacific Ocean.</title>
        <authorList>
            <person name="Yang J."/>
            <person name="Lai Q."/>
            <person name="Shao Z."/>
        </authorList>
    </citation>
    <scope>NUCLEOTIDE SEQUENCE [LARGE SCALE GENOMIC DNA]</scope>
    <source>
        <strain evidence="5 6">YPA3-1-1</strain>
    </source>
</reference>
<accession>A0A6N9Q855</accession>
<dbReference type="NCBIfam" id="TIGR01543">
    <property type="entry name" value="proheadase_HK97"/>
    <property type="match status" value="1"/>
</dbReference>
<dbReference type="EMBL" id="SIJB01000055">
    <property type="protein sequence ID" value="NBI31032.1"/>
    <property type="molecule type" value="Genomic_DNA"/>
</dbReference>
<dbReference type="GO" id="GO:0006508">
    <property type="term" value="P:proteolysis"/>
    <property type="evidence" value="ECO:0007669"/>
    <property type="project" value="UniProtKB-KW"/>
</dbReference>
<dbReference type="RefSeq" id="WP_160647853.1">
    <property type="nucleotide sequence ID" value="NZ_SIJB01000055.1"/>
</dbReference>
<organism evidence="5 6">
    <name type="scientific">Chengkuizengella marina</name>
    <dbReference type="NCBI Taxonomy" id="2507566"/>
    <lineage>
        <taxon>Bacteria</taxon>
        <taxon>Bacillati</taxon>
        <taxon>Bacillota</taxon>
        <taxon>Bacilli</taxon>
        <taxon>Bacillales</taxon>
        <taxon>Paenibacillaceae</taxon>
        <taxon>Chengkuizengella</taxon>
    </lineage>
</organism>
<dbReference type="InterPro" id="IPR054613">
    <property type="entry name" value="Peptidase_S78_dom"/>
</dbReference>
<protein>
    <submittedName>
        <fullName evidence="5">HK97 family phage prohead protease</fullName>
    </submittedName>
</protein>
<name>A0A6N9Q855_9BACL</name>
<evidence type="ECO:0000256" key="2">
    <source>
        <dbReference type="ARBA" id="ARBA00022670"/>
    </source>
</evidence>